<evidence type="ECO:0000313" key="1">
    <source>
        <dbReference type="EMBL" id="CAB0042940.1"/>
    </source>
</evidence>
<evidence type="ECO:0000313" key="2">
    <source>
        <dbReference type="Proteomes" id="UP000479190"/>
    </source>
</evidence>
<name>A0A6H5J3G6_9HYME</name>
<dbReference type="AlphaFoldDB" id="A0A6H5J3G6"/>
<keyword evidence="2" id="KW-1185">Reference proteome</keyword>
<proteinExistence type="predicted"/>
<dbReference type="Proteomes" id="UP000479190">
    <property type="component" value="Unassembled WGS sequence"/>
</dbReference>
<gene>
    <name evidence="1" type="ORF">TBRA_LOCUS14528</name>
</gene>
<accession>A0A6H5J3G6</accession>
<feature type="non-terminal residue" evidence="1">
    <location>
        <position position="143"/>
    </location>
</feature>
<reference evidence="1 2" key="1">
    <citation type="submission" date="2020-02" db="EMBL/GenBank/DDBJ databases">
        <authorList>
            <person name="Ferguson B K."/>
        </authorList>
    </citation>
    <scope>NUCLEOTIDE SEQUENCE [LARGE SCALE GENOMIC DNA]</scope>
</reference>
<sequence>MSKWSPHTCKVLPSCTDCAALDSYLRELVPQLAAAKKCQFGKRPANTVTRPWPRRCRPRHQWVINHSPGGRSLCCEVQVYMSLRVFIRRARAYAKVDYSRTRKVKNPMLHDSEGLASLQREMNLSVSALAARTVSNTNFFFQL</sequence>
<organism evidence="1 2">
    <name type="scientific">Trichogramma brassicae</name>
    <dbReference type="NCBI Taxonomy" id="86971"/>
    <lineage>
        <taxon>Eukaryota</taxon>
        <taxon>Metazoa</taxon>
        <taxon>Ecdysozoa</taxon>
        <taxon>Arthropoda</taxon>
        <taxon>Hexapoda</taxon>
        <taxon>Insecta</taxon>
        <taxon>Pterygota</taxon>
        <taxon>Neoptera</taxon>
        <taxon>Endopterygota</taxon>
        <taxon>Hymenoptera</taxon>
        <taxon>Apocrita</taxon>
        <taxon>Proctotrupomorpha</taxon>
        <taxon>Chalcidoidea</taxon>
        <taxon>Trichogrammatidae</taxon>
        <taxon>Trichogramma</taxon>
    </lineage>
</organism>
<dbReference type="EMBL" id="CADCXV010001244">
    <property type="protein sequence ID" value="CAB0042940.1"/>
    <property type="molecule type" value="Genomic_DNA"/>
</dbReference>
<protein>
    <submittedName>
        <fullName evidence="1">Uncharacterized protein</fullName>
    </submittedName>
</protein>